<feature type="chain" id="PRO_5023131493" evidence="1">
    <location>
        <begin position="28"/>
        <end position="319"/>
    </location>
</feature>
<dbReference type="RefSeq" id="WP_146458435.1">
    <property type="nucleotide sequence ID" value="NZ_SJPW01000003.1"/>
</dbReference>
<dbReference type="Gene3D" id="3.20.20.150">
    <property type="entry name" value="Divalent-metal-dependent TIM barrel enzymes"/>
    <property type="match status" value="1"/>
</dbReference>
<dbReference type="AlphaFoldDB" id="A0A5C6F7W1"/>
<dbReference type="Proteomes" id="UP000318288">
    <property type="component" value="Unassembled WGS sequence"/>
</dbReference>
<dbReference type="InterPro" id="IPR050312">
    <property type="entry name" value="IolE/XylAMocC-like"/>
</dbReference>
<comment type="caution">
    <text evidence="3">The sequence shown here is derived from an EMBL/GenBank/DDBJ whole genome shotgun (WGS) entry which is preliminary data.</text>
</comment>
<dbReference type="SUPFAM" id="SSF51658">
    <property type="entry name" value="Xylose isomerase-like"/>
    <property type="match status" value="1"/>
</dbReference>
<feature type="signal peptide" evidence="1">
    <location>
        <begin position="1"/>
        <end position="27"/>
    </location>
</feature>
<protein>
    <submittedName>
        <fullName evidence="3">Inosose isomerase</fullName>
        <ecNumber evidence="3">5.3.99.-</ecNumber>
    </submittedName>
</protein>
<organism evidence="3 4">
    <name type="scientific">Rubripirellula tenax</name>
    <dbReference type="NCBI Taxonomy" id="2528015"/>
    <lineage>
        <taxon>Bacteria</taxon>
        <taxon>Pseudomonadati</taxon>
        <taxon>Planctomycetota</taxon>
        <taxon>Planctomycetia</taxon>
        <taxon>Pirellulales</taxon>
        <taxon>Pirellulaceae</taxon>
        <taxon>Rubripirellula</taxon>
    </lineage>
</organism>
<dbReference type="InterPro" id="IPR013022">
    <property type="entry name" value="Xyl_isomerase-like_TIM-brl"/>
</dbReference>
<dbReference type="GO" id="GO:0016853">
    <property type="term" value="F:isomerase activity"/>
    <property type="evidence" value="ECO:0007669"/>
    <property type="project" value="UniProtKB-KW"/>
</dbReference>
<dbReference type="InterPro" id="IPR036237">
    <property type="entry name" value="Xyl_isomerase-like_sf"/>
</dbReference>
<evidence type="ECO:0000313" key="3">
    <source>
        <dbReference type="EMBL" id="TWU57062.1"/>
    </source>
</evidence>
<dbReference type="OrthoDB" id="9782626at2"/>
<dbReference type="EC" id="5.3.99.-" evidence="3"/>
<dbReference type="PANTHER" id="PTHR12110">
    <property type="entry name" value="HYDROXYPYRUVATE ISOMERASE"/>
    <property type="match status" value="1"/>
</dbReference>
<sequence precursor="true">MLLNRRAALAASVATIAAAVTPRPASARSPTKRKFTMSLRCGSVGVNVNQATAIDLAIRNGFEAVTPESHDLAKWSTDERDQRLGRMKQANLRWGAAGLPVEFRKDETTYQNDLKELPRLAAAMQVAGVTRVGTYLMPCSDDLTYTENFRVHADRLRECSKILGDHGQRFGMEYVGPKTLWTSKRYPFLHTMAETKDLISAIGLDNVGLVLDSWHWYTAGETAAVILALSNDDVVACDLNDAPTGLEVDQQIDNQRELPLATGVIDLKSFLKSLVAIGYDGPIRAEPFNQELAAMDDEPAAAATAKAMKTAFALVDDVS</sequence>
<name>A0A5C6F7W1_9BACT</name>
<dbReference type="InterPro" id="IPR006311">
    <property type="entry name" value="TAT_signal"/>
</dbReference>
<dbReference type="Pfam" id="PF01261">
    <property type="entry name" value="AP_endonuc_2"/>
    <property type="match status" value="1"/>
</dbReference>
<dbReference type="PROSITE" id="PS51318">
    <property type="entry name" value="TAT"/>
    <property type="match status" value="1"/>
</dbReference>
<gene>
    <name evidence="3" type="primary">iolI_2</name>
    <name evidence="3" type="ORF">Poly51_29830</name>
</gene>
<keyword evidence="4" id="KW-1185">Reference proteome</keyword>
<evidence type="ECO:0000313" key="4">
    <source>
        <dbReference type="Proteomes" id="UP000318288"/>
    </source>
</evidence>
<proteinExistence type="predicted"/>
<dbReference type="EMBL" id="SJPW01000003">
    <property type="protein sequence ID" value="TWU57062.1"/>
    <property type="molecule type" value="Genomic_DNA"/>
</dbReference>
<keyword evidence="3" id="KW-0413">Isomerase</keyword>
<evidence type="ECO:0000259" key="2">
    <source>
        <dbReference type="Pfam" id="PF01261"/>
    </source>
</evidence>
<keyword evidence="1" id="KW-0732">Signal</keyword>
<evidence type="ECO:0000256" key="1">
    <source>
        <dbReference type="SAM" id="SignalP"/>
    </source>
</evidence>
<accession>A0A5C6F7W1</accession>
<feature type="domain" description="Xylose isomerase-like TIM barrel" evidence="2">
    <location>
        <begin position="55"/>
        <end position="309"/>
    </location>
</feature>
<reference evidence="3 4" key="1">
    <citation type="submission" date="2019-02" db="EMBL/GenBank/DDBJ databases">
        <title>Deep-cultivation of Planctomycetes and their phenomic and genomic characterization uncovers novel biology.</title>
        <authorList>
            <person name="Wiegand S."/>
            <person name="Jogler M."/>
            <person name="Boedeker C."/>
            <person name="Pinto D."/>
            <person name="Vollmers J."/>
            <person name="Rivas-Marin E."/>
            <person name="Kohn T."/>
            <person name="Peeters S.H."/>
            <person name="Heuer A."/>
            <person name="Rast P."/>
            <person name="Oberbeckmann S."/>
            <person name="Bunk B."/>
            <person name="Jeske O."/>
            <person name="Meyerdierks A."/>
            <person name="Storesund J.E."/>
            <person name="Kallscheuer N."/>
            <person name="Luecker S."/>
            <person name="Lage O.M."/>
            <person name="Pohl T."/>
            <person name="Merkel B.J."/>
            <person name="Hornburger P."/>
            <person name="Mueller R.-W."/>
            <person name="Bruemmer F."/>
            <person name="Labrenz M."/>
            <person name="Spormann A.M."/>
            <person name="Op Den Camp H."/>
            <person name="Overmann J."/>
            <person name="Amann R."/>
            <person name="Jetten M.S.M."/>
            <person name="Mascher T."/>
            <person name="Medema M.H."/>
            <person name="Devos D.P."/>
            <person name="Kaster A.-K."/>
            <person name="Ovreas L."/>
            <person name="Rohde M."/>
            <person name="Galperin M.Y."/>
            <person name="Jogler C."/>
        </authorList>
    </citation>
    <scope>NUCLEOTIDE SEQUENCE [LARGE SCALE GENOMIC DNA]</scope>
    <source>
        <strain evidence="3 4">Poly51</strain>
    </source>
</reference>